<reference evidence="4" key="1">
    <citation type="journal article" date="2015" name="Genome Announc.">
        <title>Genome sequence of the AIDS-associated pathogen Penicillium marneffei (ATCC18224) and its near taxonomic relative Talaromyces stipitatus (ATCC10500).</title>
        <authorList>
            <person name="Nierman W.C."/>
            <person name="Fedorova-Abrams N.D."/>
            <person name="Andrianopoulos A."/>
        </authorList>
    </citation>
    <scope>NUCLEOTIDE SEQUENCE [LARGE SCALE GENOMIC DNA]</scope>
    <source>
        <strain evidence="4">ATCC 10500 / CBS 375.48 / QM 6759 / NRRL 1006</strain>
    </source>
</reference>
<feature type="compositionally biased region" description="Low complexity" evidence="2">
    <location>
        <begin position="206"/>
        <end position="219"/>
    </location>
</feature>
<dbReference type="Proteomes" id="UP000001745">
    <property type="component" value="Unassembled WGS sequence"/>
</dbReference>
<dbReference type="PhylomeDB" id="B8M5S0"/>
<evidence type="ECO:0008006" key="5">
    <source>
        <dbReference type="Google" id="ProtNLM"/>
    </source>
</evidence>
<dbReference type="VEuPathDB" id="FungiDB:TSTA_032980"/>
<evidence type="ECO:0000313" key="4">
    <source>
        <dbReference type="Proteomes" id="UP000001745"/>
    </source>
</evidence>
<keyword evidence="4" id="KW-1185">Reference proteome</keyword>
<feature type="compositionally biased region" description="Polar residues" evidence="2">
    <location>
        <begin position="109"/>
        <end position="121"/>
    </location>
</feature>
<gene>
    <name evidence="3" type="ORF">TSTA_032980</name>
</gene>
<dbReference type="Gene3D" id="1.20.5.170">
    <property type="match status" value="1"/>
</dbReference>
<organism evidence="3 4">
    <name type="scientific">Talaromyces stipitatus (strain ATCC 10500 / CBS 375.48 / QM 6759 / NRRL 1006)</name>
    <name type="common">Penicillium stipitatum</name>
    <dbReference type="NCBI Taxonomy" id="441959"/>
    <lineage>
        <taxon>Eukaryota</taxon>
        <taxon>Fungi</taxon>
        <taxon>Dikarya</taxon>
        <taxon>Ascomycota</taxon>
        <taxon>Pezizomycotina</taxon>
        <taxon>Eurotiomycetes</taxon>
        <taxon>Eurotiomycetidae</taxon>
        <taxon>Eurotiales</taxon>
        <taxon>Trichocomaceae</taxon>
        <taxon>Talaromyces</taxon>
        <taxon>Talaromyces sect. Talaromyces</taxon>
    </lineage>
</organism>
<dbReference type="eggNOG" id="ENOG502TI4Z">
    <property type="taxonomic scope" value="Eukaryota"/>
</dbReference>
<dbReference type="EMBL" id="EQ962654">
    <property type="protein sequence ID" value="EED20047.1"/>
    <property type="molecule type" value="Genomic_DNA"/>
</dbReference>
<dbReference type="OrthoDB" id="4505928at2759"/>
<feature type="region of interest" description="Disordered" evidence="2">
    <location>
        <begin position="109"/>
        <end position="129"/>
    </location>
</feature>
<dbReference type="InParanoid" id="B8M5S0"/>
<evidence type="ECO:0000256" key="1">
    <source>
        <dbReference type="SAM" id="Coils"/>
    </source>
</evidence>
<evidence type="ECO:0000313" key="3">
    <source>
        <dbReference type="EMBL" id="EED20047.1"/>
    </source>
</evidence>
<dbReference type="HOGENOM" id="CLU_065429_0_0_1"/>
<keyword evidence="1" id="KW-0175">Coiled coil</keyword>
<name>B8M5S0_TALSN</name>
<evidence type="ECO:0000256" key="2">
    <source>
        <dbReference type="SAM" id="MobiDB-lite"/>
    </source>
</evidence>
<dbReference type="OMA" id="QNHILFQ"/>
<dbReference type="PANTHER" id="PTHR42070">
    <property type="entry name" value="FILAMENT ASSOCIATED PROTEIN, PUTATIVE (AFU_ORTHOLOGUE AFUA_8G06630)-RELATED"/>
    <property type="match status" value="1"/>
</dbReference>
<dbReference type="RefSeq" id="XP_002480481.1">
    <property type="nucleotide sequence ID" value="XM_002480436.1"/>
</dbReference>
<dbReference type="STRING" id="441959.B8M5S0"/>
<dbReference type="GeneID" id="8105037"/>
<accession>B8M5S0</accession>
<proteinExistence type="predicted"/>
<dbReference type="PANTHER" id="PTHR42070:SF1">
    <property type="entry name" value="FILAMENT ASSOCIATED PROTEIN, PUTATIVE (AFU_ORTHOLOGUE AFUA_8G06630)-RELATED"/>
    <property type="match status" value="1"/>
</dbReference>
<feature type="coiled-coil region" evidence="1">
    <location>
        <begin position="15"/>
        <end position="78"/>
    </location>
</feature>
<dbReference type="CDD" id="cd14688">
    <property type="entry name" value="bZIP_YAP"/>
    <property type="match status" value="1"/>
</dbReference>
<sequence>MSCKSEDADERLNRLARVRENQRKSRARRQQYIEELEQKVAVCNAQAQQREIEHLIALQKLEAENAKLRSLLQRVGLAPNVVEDFLKDASQPTVSEKIAIPRLKVTTSLQPSSSQYHTPTIKSDEPYTPTSVTSITATCTTNVPCAPTNNYDVTRKKPDGCCGPASATDITASCSSSNSCAPASQYAATMQRTNEPCIPPSSESASCNNNVSSESLNNSTTPKPLEPPVLIPVDPVATQQQNIKLPPIASLCDCGPESISKWPRINSPTNTTLCEVAQDLIDQYNTHGVDLNVIKQRLWAGFRNGDTNGCRVQNNVLFEVLDEISGDAPMSGGT</sequence>
<dbReference type="AlphaFoldDB" id="B8M5S0"/>
<feature type="region of interest" description="Disordered" evidence="2">
    <location>
        <begin position="195"/>
        <end position="223"/>
    </location>
</feature>
<protein>
    <recommendedName>
        <fullName evidence="5">BZIP domain-containing protein</fullName>
    </recommendedName>
</protein>